<evidence type="ECO:0000313" key="2">
    <source>
        <dbReference type="EMBL" id="JAD65092.1"/>
    </source>
</evidence>
<dbReference type="EMBL" id="GBRH01232803">
    <property type="protein sequence ID" value="JAD65092.1"/>
    <property type="molecule type" value="Transcribed_RNA"/>
</dbReference>
<sequence length="24" mass="2760">MNPSESVPWQPLPYLDRRPGPPLL</sequence>
<organism evidence="2">
    <name type="scientific">Arundo donax</name>
    <name type="common">Giant reed</name>
    <name type="synonym">Donax arundinaceus</name>
    <dbReference type="NCBI Taxonomy" id="35708"/>
    <lineage>
        <taxon>Eukaryota</taxon>
        <taxon>Viridiplantae</taxon>
        <taxon>Streptophyta</taxon>
        <taxon>Embryophyta</taxon>
        <taxon>Tracheophyta</taxon>
        <taxon>Spermatophyta</taxon>
        <taxon>Magnoliopsida</taxon>
        <taxon>Liliopsida</taxon>
        <taxon>Poales</taxon>
        <taxon>Poaceae</taxon>
        <taxon>PACMAD clade</taxon>
        <taxon>Arundinoideae</taxon>
        <taxon>Arundineae</taxon>
        <taxon>Arundo</taxon>
    </lineage>
</organism>
<evidence type="ECO:0000256" key="1">
    <source>
        <dbReference type="SAM" id="MobiDB-lite"/>
    </source>
</evidence>
<proteinExistence type="predicted"/>
<reference evidence="2" key="1">
    <citation type="submission" date="2014-09" db="EMBL/GenBank/DDBJ databases">
        <authorList>
            <person name="Magalhaes I.L.F."/>
            <person name="Oliveira U."/>
            <person name="Santos F.R."/>
            <person name="Vidigal T.H.D.A."/>
            <person name="Brescovit A.D."/>
            <person name="Santos A.J."/>
        </authorList>
    </citation>
    <scope>NUCLEOTIDE SEQUENCE</scope>
    <source>
        <tissue evidence="2">Shoot tissue taken approximately 20 cm above the soil surface</tissue>
    </source>
</reference>
<accession>A0A0A9C0S5</accession>
<feature type="region of interest" description="Disordered" evidence="1">
    <location>
        <begin position="1"/>
        <end position="24"/>
    </location>
</feature>
<protein>
    <submittedName>
        <fullName evidence="2">Uncharacterized protein</fullName>
    </submittedName>
</protein>
<dbReference type="AlphaFoldDB" id="A0A0A9C0S5"/>
<name>A0A0A9C0S5_ARUDO</name>
<reference evidence="2" key="2">
    <citation type="journal article" date="2015" name="Data Brief">
        <title>Shoot transcriptome of the giant reed, Arundo donax.</title>
        <authorList>
            <person name="Barrero R.A."/>
            <person name="Guerrero F.D."/>
            <person name="Moolhuijzen P."/>
            <person name="Goolsby J.A."/>
            <person name="Tidwell J."/>
            <person name="Bellgard S.E."/>
            <person name="Bellgard M.I."/>
        </authorList>
    </citation>
    <scope>NUCLEOTIDE SEQUENCE</scope>
    <source>
        <tissue evidence="2">Shoot tissue taken approximately 20 cm above the soil surface</tissue>
    </source>
</reference>
<feature type="compositionally biased region" description="Basic and acidic residues" evidence="1">
    <location>
        <begin position="15"/>
        <end position="24"/>
    </location>
</feature>